<dbReference type="Pfam" id="PF00535">
    <property type="entry name" value="Glycos_transf_2"/>
    <property type="match status" value="1"/>
</dbReference>
<accession>A0A7X0IZ31</accession>
<gene>
    <name evidence="2" type="ORF">HDF25_000220</name>
</gene>
<comment type="caution">
    <text evidence="2">The sequence shown here is derived from an EMBL/GenBank/DDBJ whole genome shotgun (WGS) entry which is preliminary data.</text>
</comment>
<name>A0A7X0IZ31_9SPHI</name>
<keyword evidence="2" id="KW-0808">Transferase</keyword>
<organism evidence="2 3">
    <name type="scientific">Pedobacter cryoconitis</name>
    <dbReference type="NCBI Taxonomy" id="188932"/>
    <lineage>
        <taxon>Bacteria</taxon>
        <taxon>Pseudomonadati</taxon>
        <taxon>Bacteroidota</taxon>
        <taxon>Sphingobacteriia</taxon>
        <taxon>Sphingobacteriales</taxon>
        <taxon>Sphingobacteriaceae</taxon>
        <taxon>Pedobacter</taxon>
    </lineage>
</organism>
<dbReference type="Gene3D" id="3.90.550.10">
    <property type="entry name" value="Spore Coat Polysaccharide Biosynthesis Protein SpsA, Chain A"/>
    <property type="match status" value="1"/>
</dbReference>
<dbReference type="CDD" id="cd00761">
    <property type="entry name" value="Glyco_tranf_GTA_type"/>
    <property type="match status" value="1"/>
</dbReference>
<dbReference type="Proteomes" id="UP000521017">
    <property type="component" value="Unassembled WGS sequence"/>
</dbReference>
<dbReference type="AlphaFoldDB" id="A0A7X0IZ31"/>
<dbReference type="GO" id="GO:0016740">
    <property type="term" value="F:transferase activity"/>
    <property type="evidence" value="ECO:0007669"/>
    <property type="project" value="UniProtKB-KW"/>
</dbReference>
<dbReference type="InterPro" id="IPR029044">
    <property type="entry name" value="Nucleotide-diphossugar_trans"/>
</dbReference>
<dbReference type="RefSeq" id="WP_184621902.1">
    <property type="nucleotide sequence ID" value="NZ_JACHCC010000001.1"/>
</dbReference>
<proteinExistence type="predicted"/>
<sequence length="259" mass="30382">MIETAGRFEEVTLMITHYNRSKSLERLLGEIKAAGCSFSAIVVADDCSTAEHLEYIKGLHQDYDFELVSGPVNKGLGNNLNKGQDAVKTPYTLYIQEDFTPLEGFRTHLENGLSLLKERADFDMVRFYAYNKYPYLKPYQFGFSEMLFKWWYPGLDKFAYYSDHPHLRRSTFFQKFGRYLEGVSGDKTEFSMMMSFLRNGGKAFFYEQHKSILDQVNSADEPSTMTRNRWRNSENFFVRQIRTVYRYVNCYTGLWFGKS</sequence>
<evidence type="ECO:0000259" key="1">
    <source>
        <dbReference type="Pfam" id="PF00535"/>
    </source>
</evidence>
<evidence type="ECO:0000313" key="3">
    <source>
        <dbReference type="Proteomes" id="UP000521017"/>
    </source>
</evidence>
<reference evidence="2 3" key="1">
    <citation type="submission" date="2020-08" db="EMBL/GenBank/DDBJ databases">
        <title>Genomic Encyclopedia of Type Strains, Phase IV (KMG-V): Genome sequencing to study the core and pangenomes of soil and plant-associated prokaryotes.</title>
        <authorList>
            <person name="Whitman W."/>
        </authorList>
    </citation>
    <scope>NUCLEOTIDE SEQUENCE [LARGE SCALE GENOMIC DNA]</scope>
    <source>
        <strain evidence="2 3">M2T3</strain>
    </source>
</reference>
<dbReference type="SUPFAM" id="SSF53448">
    <property type="entry name" value="Nucleotide-diphospho-sugar transferases"/>
    <property type="match status" value="1"/>
</dbReference>
<protein>
    <submittedName>
        <fullName evidence="2">Glycosyltransferase involved in cell wall biosynthesis</fullName>
    </submittedName>
</protein>
<feature type="domain" description="Glycosyltransferase 2-like" evidence="1">
    <location>
        <begin position="13"/>
        <end position="150"/>
    </location>
</feature>
<dbReference type="InterPro" id="IPR001173">
    <property type="entry name" value="Glyco_trans_2-like"/>
</dbReference>
<evidence type="ECO:0000313" key="2">
    <source>
        <dbReference type="EMBL" id="MBB6498096.1"/>
    </source>
</evidence>
<dbReference type="EMBL" id="JACHCC010000001">
    <property type="protein sequence ID" value="MBB6498096.1"/>
    <property type="molecule type" value="Genomic_DNA"/>
</dbReference>